<feature type="signal peptide" evidence="1">
    <location>
        <begin position="1"/>
        <end position="22"/>
    </location>
</feature>
<organism evidence="2 3">
    <name type="scientific">Candidatus Terasakiella magnetica</name>
    <dbReference type="NCBI Taxonomy" id="1867952"/>
    <lineage>
        <taxon>Bacteria</taxon>
        <taxon>Pseudomonadati</taxon>
        <taxon>Pseudomonadota</taxon>
        <taxon>Alphaproteobacteria</taxon>
        <taxon>Rhodospirillales</taxon>
        <taxon>Terasakiellaceae</taxon>
        <taxon>Terasakiella</taxon>
    </lineage>
</organism>
<dbReference type="OrthoDB" id="9843827at2"/>
<dbReference type="Proteomes" id="UP000231658">
    <property type="component" value="Unassembled WGS sequence"/>
</dbReference>
<accession>A0A1C3RJ61</accession>
<reference evidence="2 3" key="1">
    <citation type="submission" date="2016-07" db="EMBL/GenBank/DDBJ databases">
        <authorList>
            <person name="Lefevre C.T."/>
        </authorList>
    </citation>
    <scope>NUCLEOTIDE SEQUENCE [LARGE SCALE GENOMIC DNA]</scope>
    <source>
        <strain evidence="2">PR1</strain>
    </source>
</reference>
<evidence type="ECO:0000313" key="3">
    <source>
        <dbReference type="Proteomes" id="UP000231658"/>
    </source>
</evidence>
<name>A0A1C3RJ61_9PROT</name>
<sequence>MKKITLALIATFFAFNVSSALAVEAYTEDQQQEFTSWCTGTKSNSEPMCNCALKQVMQTVAPATLATFLANGGEVSFSQTSVMTAAAVTQALTSCSK</sequence>
<proteinExistence type="predicted"/>
<keyword evidence="3" id="KW-1185">Reference proteome</keyword>
<dbReference type="RefSeq" id="WP_069189346.1">
    <property type="nucleotide sequence ID" value="NZ_FLYE01000044.1"/>
</dbReference>
<protein>
    <submittedName>
        <fullName evidence="2">Uncharacterized protein</fullName>
    </submittedName>
</protein>
<dbReference type="STRING" id="1867952.MTBPR1_50056"/>
<keyword evidence="1" id="KW-0732">Signal</keyword>
<evidence type="ECO:0000313" key="2">
    <source>
        <dbReference type="EMBL" id="SCA57300.1"/>
    </source>
</evidence>
<dbReference type="AlphaFoldDB" id="A0A1C3RJ61"/>
<gene>
    <name evidence="2" type="ORF">MTBPR1_50056</name>
</gene>
<feature type="chain" id="PRO_5008680809" evidence="1">
    <location>
        <begin position="23"/>
        <end position="97"/>
    </location>
</feature>
<dbReference type="EMBL" id="FLYE01000044">
    <property type="protein sequence ID" value="SCA57300.1"/>
    <property type="molecule type" value="Genomic_DNA"/>
</dbReference>
<evidence type="ECO:0000256" key="1">
    <source>
        <dbReference type="SAM" id="SignalP"/>
    </source>
</evidence>